<dbReference type="EMBL" id="JADYXP020000021">
    <property type="protein sequence ID" value="KAL0103694.1"/>
    <property type="molecule type" value="Genomic_DNA"/>
</dbReference>
<sequence>MIRKLFEQWLRPKTKQEIMNIKKRLAVLYAFVGWNCFAVCFYTLMKKEVPEDPETRRKSYSLLTGSGSKVNVYKMTGTSLTSSYTMEYDKEAIKLEKKNKWNKIETKEH</sequence>
<accession>A0AAW2EMV6</accession>
<evidence type="ECO:0000313" key="3">
    <source>
        <dbReference type="Proteomes" id="UP001430953"/>
    </source>
</evidence>
<keyword evidence="3" id="KW-1185">Reference proteome</keyword>
<evidence type="ECO:0000256" key="1">
    <source>
        <dbReference type="SAM" id="Phobius"/>
    </source>
</evidence>
<protein>
    <submittedName>
        <fullName evidence="2">Uncharacterized protein</fullName>
    </submittedName>
</protein>
<feature type="transmembrane region" description="Helical" evidence="1">
    <location>
        <begin position="25"/>
        <end position="45"/>
    </location>
</feature>
<name>A0AAW2EMV6_9HYME</name>
<organism evidence="2 3">
    <name type="scientific">Cardiocondyla obscurior</name>
    <dbReference type="NCBI Taxonomy" id="286306"/>
    <lineage>
        <taxon>Eukaryota</taxon>
        <taxon>Metazoa</taxon>
        <taxon>Ecdysozoa</taxon>
        <taxon>Arthropoda</taxon>
        <taxon>Hexapoda</taxon>
        <taxon>Insecta</taxon>
        <taxon>Pterygota</taxon>
        <taxon>Neoptera</taxon>
        <taxon>Endopterygota</taxon>
        <taxon>Hymenoptera</taxon>
        <taxon>Apocrita</taxon>
        <taxon>Aculeata</taxon>
        <taxon>Formicoidea</taxon>
        <taxon>Formicidae</taxon>
        <taxon>Myrmicinae</taxon>
        <taxon>Cardiocondyla</taxon>
    </lineage>
</organism>
<dbReference type="Proteomes" id="UP001430953">
    <property type="component" value="Unassembled WGS sequence"/>
</dbReference>
<keyword evidence="1" id="KW-1133">Transmembrane helix</keyword>
<dbReference type="AlphaFoldDB" id="A0AAW2EMV6"/>
<gene>
    <name evidence="2" type="ORF">PUN28_017747</name>
</gene>
<proteinExistence type="predicted"/>
<reference evidence="2 3" key="1">
    <citation type="submission" date="2023-03" db="EMBL/GenBank/DDBJ databases">
        <title>High recombination rates correlate with genetic variation in Cardiocondyla obscurior ants.</title>
        <authorList>
            <person name="Errbii M."/>
        </authorList>
    </citation>
    <scope>NUCLEOTIDE SEQUENCE [LARGE SCALE GENOMIC DNA]</scope>
    <source>
        <strain evidence="2">Alpha-2009</strain>
        <tissue evidence="2">Whole body</tissue>
    </source>
</reference>
<keyword evidence="1" id="KW-0812">Transmembrane</keyword>
<evidence type="ECO:0000313" key="2">
    <source>
        <dbReference type="EMBL" id="KAL0103694.1"/>
    </source>
</evidence>
<comment type="caution">
    <text evidence="2">The sequence shown here is derived from an EMBL/GenBank/DDBJ whole genome shotgun (WGS) entry which is preliminary data.</text>
</comment>
<keyword evidence="1" id="KW-0472">Membrane</keyword>